<dbReference type="Gene3D" id="3.30.1300.30">
    <property type="entry name" value="GSPII I/J protein-like"/>
    <property type="match status" value="1"/>
</dbReference>
<evidence type="ECO:0000256" key="4">
    <source>
        <dbReference type="ARBA" id="ARBA00022481"/>
    </source>
</evidence>
<dbReference type="InterPro" id="IPR010052">
    <property type="entry name" value="T2SS_protein-GspI"/>
</dbReference>
<keyword evidence="12" id="KW-1185">Reference proteome</keyword>
<sequence>MKQNKGMTLLEVLIALAIFATASMSVIRAVSQHVNTIQTLEEKAFAAMVADNQLAKVMLTPGTLSNQEGKEEMAGRTWFWKVAVIKTESPVLKAFDVSVALKPKGASIVTVRSYVKNEQNN</sequence>
<evidence type="ECO:0000256" key="8">
    <source>
        <dbReference type="ARBA" id="ARBA00023136"/>
    </source>
</evidence>
<dbReference type="Pfam" id="PF07963">
    <property type="entry name" value="N_methyl"/>
    <property type="match status" value="1"/>
</dbReference>
<reference evidence="12" key="1">
    <citation type="submission" date="2016-12" db="EMBL/GenBank/DDBJ databases">
        <authorList>
            <person name="Rodrigo-Torres L."/>
            <person name="Arahal R.D."/>
            <person name="Lucena T."/>
        </authorList>
    </citation>
    <scope>NUCLEOTIDE SEQUENCE [LARGE SCALE GENOMIC DNA]</scope>
</reference>
<dbReference type="GO" id="GO:0015627">
    <property type="term" value="C:type II protein secretion system complex"/>
    <property type="evidence" value="ECO:0007669"/>
    <property type="project" value="UniProtKB-UniRule"/>
</dbReference>
<comment type="PTM">
    <text evidence="9">Cleaved by prepilin peptidase.</text>
</comment>
<dbReference type="PROSITE" id="PS00409">
    <property type="entry name" value="PROKAR_NTER_METHYL"/>
    <property type="match status" value="1"/>
</dbReference>
<gene>
    <name evidence="11" type="primary">gspI</name>
    <name evidence="11" type="ORF">VQ7734_04134</name>
</gene>
<dbReference type="PANTHER" id="PTHR38779:SF2">
    <property type="entry name" value="TYPE II SECRETION SYSTEM PROTEIN I-RELATED"/>
    <property type="match status" value="1"/>
</dbReference>
<evidence type="ECO:0000256" key="5">
    <source>
        <dbReference type="ARBA" id="ARBA00022519"/>
    </source>
</evidence>
<dbReference type="PANTHER" id="PTHR38779">
    <property type="entry name" value="TYPE II SECRETION SYSTEM PROTEIN I-RELATED"/>
    <property type="match status" value="1"/>
</dbReference>
<keyword evidence="6" id="KW-0812">Transmembrane</keyword>
<dbReference type="STRING" id="1117707.VQ7734_04134"/>
<dbReference type="InterPro" id="IPR003413">
    <property type="entry name" value="T2SS_GspI_C"/>
</dbReference>
<name>A0A1M7Z0L0_9VIBR</name>
<evidence type="ECO:0000313" key="12">
    <source>
        <dbReference type="Proteomes" id="UP000184600"/>
    </source>
</evidence>
<keyword evidence="7" id="KW-1133">Transmembrane helix</keyword>
<keyword evidence="5 9" id="KW-0997">Cell inner membrane</keyword>
<dbReference type="EMBL" id="FRFG01000062">
    <property type="protein sequence ID" value="SHO58362.1"/>
    <property type="molecule type" value="Genomic_DNA"/>
</dbReference>
<evidence type="ECO:0000256" key="6">
    <source>
        <dbReference type="ARBA" id="ARBA00022692"/>
    </source>
</evidence>
<keyword evidence="8" id="KW-0472">Membrane</keyword>
<dbReference type="OrthoDB" id="6121517at2"/>
<protein>
    <recommendedName>
        <fullName evidence="9">Type II secretion system protein I</fullName>
        <shortName evidence="9">T2SS minor pseudopilin I</shortName>
    </recommendedName>
</protein>
<comment type="subunit">
    <text evidence="9">Type II secretion is composed of four main components: the outer membrane complex, the inner membrane complex, the cytoplasmic secretion ATPase and the periplasm-spanning pseudopilus.</text>
</comment>
<evidence type="ECO:0000256" key="9">
    <source>
        <dbReference type="RuleBase" id="RU368030"/>
    </source>
</evidence>
<comment type="function">
    <text evidence="9">Component of the type II secretion system required for the energy-dependent secretion of extracellular factors such as proteases and toxins from the periplasm.</text>
</comment>
<dbReference type="GO" id="GO:0015628">
    <property type="term" value="P:protein secretion by the type II secretion system"/>
    <property type="evidence" value="ECO:0007669"/>
    <property type="project" value="UniProtKB-UniRule"/>
</dbReference>
<feature type="domain" description="Type II secretion system protein GspI C-terminal" evidence="10">
    <location>
        <begin position="40"/>
        <end position="115"/>
    </location>
</feature>
<comment type="subcellular location">
    <subcellularLocation>
        <location evidence="1 9">Cell inner membrane</location>
        <topology evidence="1 9">Single-pass membrane protein</topology>
    </subcellularLocation>
</comment>
<evidence type="ECO:0000256" key="2">
    <source>
        <dbReference type="ARBA" id="ARBA00008358"/>
    </source>
</evidence>
<accession>A0A1M7Z0L0</accession>
<dbReference type="NCBIfam" id="TIGR02532">
    <property type="entry name" value="IV_pilin_GFxxxE"/>
    <property type="match status" value="1"/>
</dbReference>
<evidence type="ECO:0000256" key="3">
    <source>
        <dbReference type="ARBA" id="ARBA00022475"/>
    </source>
</evidence>
<evidence type="ECO:0000259" key="10">
    <source>
        <dbReference type="Pfam" id="PF02501"/>
    </source>
</evidence>
<dbReference type="Pfam" id="PF02501">
    <property type="entry name" value="T2SSI"/>
    <property type="match status" value="1"/>
</dbReference>
<dbReference type="AlphaFoldDB" id="A0A1M7Z0L0"/>
<dbReference type="InterPro" id="IPR045584">
    <property type="entry name" value="Pilin-like"/>
</dbReference>
<proteinExistence type="inferred from homology"/>
<evidence type="ECO:0000256" key="7">
    <source>
        <dbReference type="ARBA" id="ARBA00022989"/>
    </source>
</evidence>
<dbReference type="SUPFAM" id="SSF54523">
    <property type="entry name" value="Pili subunits"/>
    <property type="match status" value="1"/>
</dbReference>
<dbReference type="Proteomes" id="UP000184600">
    <property type="component" value="Unassembled WGS sequence"/>
</dbReference>
<organism evidence="11 12">
    <name type="scientific">Vibrio quintilis</name>
    <dbReference type="NCBI Taxonomy" id="1117707"/>
    <lineage>
        <taxon>Bacteria</taxon>
        <taxon>Pseudomonadati</taxon>
        <taxon>Pseudomonadota</taxon>
        <taxon>Gammaproteobacteria</taxon>
        <taxon>Vibrionales</taxon>
        <taxon>Vibrionaceae</taxon>
        <taxon>Vibrio</taxon>
    </lineage>
</organism>
<keyword evidence="4 9" id="KW-0488">Methylation</keyword>
<dbReference type="GO" id="GO:0005886">
    <property type="term" value="C:plasma membrane"/>
    <property type="evidence" value="ECO:0007669"/>
    <property type="project" value="UniProtKB-SubCell"/>
</dbReference>
<comment type="similarity">
    <text evidence="2 9">Belongs to the GSP I family.</text>
</comment>
<dbReference type="NCBIfam" id="TIGR01707">
    <property type="entry name" value="gspI"/>
    <property type="match status" value="1"/>
</dbReference>
<keyword evidence="3" id="KW-1003">Cell membrane</keyword>
<evidence type="ECO:0000313" key="11">
    <source>
        <dbReference type="EMBL" id="SHO58362.1"/>
    </source>
</evidence>
<dbReference type="InterPro" id="IPR012902">
    <property type="entry name" value="N_methyl_site"/>
</dbReference>
<dbReference type="RefSeq" id="WP_073585808.1">
    <property type="nucleotide sequence ID" value="NZ_AP024897.1"/>
</dbReference>
<evidence type="ECO:0000256" key="1">
    <source>
        <dbReference type="ARBA" id="ARBA00004377"/>
    </source>
</evidence>